<gene>
    <name evidence="4" type="ORF">SNE40_009043</name>
</gene>
<protein>
    <recommendedName>
        <fullName evidence="3">RRM domain-containing protein</fullName>
    </recommendedName>
</protein>
<evidence type="ECO:0000259" key="3">
    <source>
        <dbReference type="PROSITE" id="PS50102"/>
    </source>
</evidence>
<dbReference type="SUPFAM" id="SSF54928">
    <property type="entry name" value="RNA-binding domain, RBD"/>
    <property type="match status" value="1"/>
</dbReference>
<keyword evidence="1" id="KW-0694">RNA-binding</keyword>
<dbReference type="PROSITE" id="PS50102">
    <property type="entry name" value="RRM"/>
    <property type="match status" value="1"/>
</dbReference>
<dbReference type="EMBL" id="JAZGQO010000007">
    <property type="protein sequence ID" value="KAK6181113.1"/>
    <property type="molecule type" value="Genomic_DNA"/>
</dbReference>
<comment type="caution">
    <text evidence="4">The sequence shown here is derived from an EMBL/GenBank/DDBJ whole genome shotgun (WGS) entry which is preliminary data.</text>
</comment>
<feature type="compositionally biased region" description="Basic and acidic residues" evidence="2">
    <location>
        <begin position="198"/>
        <end position="227"/>
    </location>
</feature>
<sequence>MSTKIFIGNLSHEAQEDDLRPIFEKYGSVSECAVLSSYGFVHMDDEEEAKSAIEGLNGYNIRGLRIRVEISHGKKGDGSKRGRGGGGFRGGRGRGGPRGGGGRDRGGPSRPSPYDRYPAPSSSYYDRYDPYSRYPYPERDYYRPLPPRDPYRVPPTDRYSAPPRERYPERSLPERYPSPYERERIPTRDARSAYPAERIYERTPVERDPYYGRERAASDYYRQEVDPPPHGGINGAAANNGYDSYRPLRSSGGSGYGEESGRAYGRGTPGNSQSDLQTDPIFF</sequence>
<feature type="compositionally biased region" description="Gly residues" evidence="2">
    <location>
        <begin position="84"/>
        <end position="100"/>
    </location>
</feature>
<name>A0AAN8JU80_PATCE</name>
<dbReference type="InterPro" id="IPR000504">
    <property type="entry name" value="RRM_dom"/>
</dbReference>
<dbReference type="AlphaFoldDB" id="A0AAN8JU80"/>
<feature type="compositionally biased region" description="Basic and acidic residues" evidence="2">
    <location>
        <begin position="126"/>
        <end position="142"/>
    </location>
</feature>
<feature type="compositionally biased region" description="Basic and acidic residues" evidence="2">
    <location>
        <begin position="163"/>
        <end position="173"/>
    </location>
</feature>
<evidence type="ECO:0000313" key="4">
    <source>
        <dbReference type="EMBL" id="KAK6181113.1"/>
    </source>
</evidence>
<organism evidence="4 5">
    <name type="scientific">Patella caerulea</name>
    <name type="common">Rayed Mediterranean limpet</name>
    <dbReference type="NCBI Taxonomy" id="87958"/>
    <lineage>
        <taxon>Eukaryota</taxon>
        <taxon>Metazoa</taxon>
        <taxon>Spiralia</taxon>
        <taxon>Lophotrochozoa</taxon>
        <taxon>Mollusca</taxon>
        <taxon>Gastropoda</taxon>
        <taxon>Patellogastropoda</taxon>
        <taxon>Patelloidea</taxon>
        <taxon>Patellidae</taxon>
        <taxon>Patella</taxon>
    </lineage>
</organism>
<accession>A0AAN8JU80</accession>
<keyword evidence="5" id="KW-1185">Reference proteome</keyword>
<dbReference type="SMART" id="SM00360">
    <property type="entry name" value="RRM"/>
    <property type="match status" value="1"/>
</dbReference>
<feature type="compositionally biased region" description="Basic and acidic residues" evidence="2">
    <location>
        <begin position="180"/>
        <end position="191"/>
    </location>
</feature>
<dbReference type="CDD" id="cd12343">
    <property type="entry name" value="RRM1_2_CoAA_like"/>
    <property type="match status" value="1"/>
</dbReference>
<dbReference type="GO" id="GO:0003723">
    <property type="term" value="F:RNA binding"/>
    <property type="evidence" value="ECO:0007669"/>
    <property type="project" value="UniProtKB-UniRule"/>
</dbReference>
<dbReference type="Proteomes" id="UP001347796">
    <property type="component" value="Unassembled WGS sequence"/>
</dbReference>
<evidence type="ECO:0000256" key="1">
    <source>
        <dbReference type="PROSITE-ProRule" id="PRU00176"/>
    </source>
</evidence>
<feature type="domain" description="RRM" evidence="3">
    <location>
        <begin position="3"/>
        <end position="73"/>
    </location>
</feature>
<evidence type="ECO:0000313" key="5">
    <source>
        <dbReference type="Proteomes" id="UP001347796"/>
    </source>
</evidence>
<evidence type="ECO:0000256" key="2">
    <source>
        <dbReference type="SAM" id="MobiDB-lite"/>
    </source>
</evidence>
<feature type="region of interest" description="Disordered" evidence="2">
    <location>
        <begin position="72"/>
        <end position="283"/>
    </location>
</feature>
<dbReference type="InterPro" id="IPR035979">
    <property type="entry name" value="RBD_domain_sf"/>
</dbReference>
<dbReference type="PANTHER" id="PTHR48038:SF1">
    <property type="entry name" value="RIBONUCLEOPROTEIN RB97D"/>
    <property type="match status" value="1"/>
</dbReference>
<reference evidence="4 5" key="1">
    <citation type="submission" date="2024-01" db="EMBL/GenBank/DDBJ databases">
        <title>The genome of the rayed Mediterranean limpet Patella caerulea (Linnaeus, 1758).</title>
        <authorList>
            <person name="Anh-Thu Weber A."/>
            <person name="Halstead-Nussloch G."/>
        </authorList>
    </citation>
    <scope>NUCLEOTIDE SEQUENCE [LARGE SCALE GENOMIC DNA]</scope>
    <source>
        <strain evidence="4">AATW-2023a</strain>
        <tissue evidence="4">Whole specimen</tissue>
    </source>
</reference>
<proteinExistence type="predicted"/>
<dbReference type="InterPro" id="IPR012677">
    <property type="entry name" value="Nucleotide-bd_a/b_plait_sf"/>
</dbReference>
<feature type="compositionally biased region" description="Low complexity" evidence="2">
    <location>
        <begin position="108"/>
        <end position="125"/>
    </location>
</feature>
<dbReference type="Gene3D" id="3.30.70.330">
    <property type="match status" value="1"/>
</dbReference>
<dbReference type="PANTHER" id="PTHR48038">
    <property type="entry name" value="RIBONUCLEOPROTEIN RB97D"/>
    <property type="match status" value="1"/>
</dbReference>
<dbReference type="Pfam" id="PF00076">
    <property type="entry name" value="RRM_1"/>
    <property type="match status" value="1"/>
</dbReference>